<feature type="compositionally biased region" description="Low complexity" evidence="1">
    <location>
        <begin position="668"/>
        <end position="677"/>
    </location>
</feature>
<organism evidence="3 4">
    <name type="scientific">Oedothorax gibbosus</name>
    <dbReference type="NCBI Taxonomy" id="931172"/>
    <lineage>
        <taxon>Eukaryota</taxon>
        <taxon>Metazoa</taxon>
        <taxon>Ecdysozoa</taxon>
        <taxon>Arthropoda</taxon>
        <taxon>Chelicerata</taxon>
        <taxon>Arachnida</taxon>
        <taxon>Araneae</taxon>
        <taxon>Araneomorphae</taxon>
        <taxon>Entelegynae</taxon>
        <taxon>Araneoidea</taxon>
        <taxon>Linyphiidae</taxon>
        <taxon>Erigoninae</taxon>
        <taxon>Oedothorax</taxon>
    </lineage>
</organism>
<feature type="region of interest" description="Disordered" evidence="1">
    <location>
        <begin position="663"/>
        <end position="711"/>
    </location>
</feature>
<feature type="compositionally biased region" description="Polar residues" evidence="1">
    <location>
        <begin position="687"/>
        <end position="708"/>
    </location>
</feature>
<feature type="domain" description="Ubinuclein middle" evidence="2">
    <location>
        <begin position="117"/>
        <end position="169"/>
    </location>
</feature>
<protein>
    <recommendedName>
        <fullName evidence="2">Ubinuclein middle domain-containing protein</fullName>
    </recommendedName>
</protein>
<gene>
    <name evidence="3" type="ORF">JTE90_010861</name>
</gene>
<feature type="region of interest" description="Disordered" evidence="1">
    <location>
        <begin position="486"/>
        <end position="510"/>
    </location>
</feature>
<feature type="region of interest" description="Disordered" evidence="1">
    <location>
        <begin position="728"/>
        <end position="774"/>
    </location>
</feature>
<dbReference type="EMBL" id="JAFNEN010000169">
    <property type="protein sequence ID" value="KAG8191003.1"/>
    <property type="molecule type" value="Genomic_DNA"/>
</dbReference>
<feature type="compositionally biased region" description="Basic and acidic residues" evidence="1">
    <location>
        <begin position="12"/>
        <end position="22"/>
    </location>
</feature>
<dbReference type="Proteomes" id="UP000827092">
    <property type="component" value="Unassembled WGS sequence"/>
</dbReference>
<evidence type="ECO:0000313" key="4">
    <source>
        <dbReference type="Proteomes" id="UP000827092"/>
    </source>
</evidence>
<dbReference type="AlphaFoldDB" id="A0AAV6V4N7"/>
<feature type="compositionally biased region" description="Polar residues" evidence="1">
    <location>
        <begin position="742"/>
        <end position="774"/>
    </location>
</feature>
<sequence>MLKVETAAGMWSRHDDQVKHQELTQPTPLQIPDNTKLAAVPSQGAPLPVGPGSPVPRPPAMSPGLQPPTLSPPNTPARPAGQSSTPPVSSRARPPVLTPQGPVPAQPQTVSVPPLRRKYLCDVVRIKLKCYEVSKTRIQSAEEYLRHFLEAEVKCLWPAGWMQSRILFRESRAAHFYLTNRPKKQILAPKKTLNPLAGMINIKSGMSLLNNTIIPQDTEFDQIFQDKSVPLIPPVENVLDKSENMDLLGSSHGISAEDRAAEFNKLFTLPINPPVEEATPIKNADVFNAQSSNKVSMDIPMVKNSSPLINLISDTVMPSKSVISKSDKLSKSNKNLPYTTKMSDMNTFAEGSLASDMLARIICASLADFPYAGSHNSEKTSKTTSVISPNPAVIKESRVNTKYSNDLLVSPKKTEGKLNNADVRKSCQESGLNSFSSLGINIESFLNAKTQRTNDMIKNKGLPTETSAVQLQLKDSIVPHPRQFAEAFERSSPPTSKKHSMKGNLSVSGSSRLNEHISEYPSSTSPHSLENAQKLAFDLAKYNTAISSQGSSVAAPFKKRSKFSQSNKVNEQWNQHFLEASLGTSLLEGMKGFPFPVSSMPTPPPAHSSSPRRTPVHNSPRSHISLGLRNLHESKSDATNQNSQAHSNIIPTVDIQRRQSLIQGPWKSSPSQSPSTSHNHYKASASPPISNQCKTTSSNHHSPNSVNMSPVPAHSLSQVEKVYNRSHSPLPLRASPSRMSLGHTTKTSSSNVYSPHSGQTQYTTHQSNHTVSSTHHPAIVRTNVFDPSNPVTTSTSSTATFAVDSEMKTVNPRTT</sequence>
<evidence type="ECO:0000313" key="3">
    <source>
        <dbReference type="EMBL" id="KAG8191003.1"/>
    </source>
</evidence>
<comment type="caution">
    <text evidence="3">The sequence shown here is derived from an EMBL/GenBank/DDBJ whole genome shotgun (WGS) entry which is preliminary data.</text>
</comment>
<name>A0AAV6V4N7_9ARAC</name>
<accession>A0AAV6V4N7</accession>
<evidence type="ECO:0000259" key="2">
    <source>
        <dbReference type="Pfam" id="PF14075"/>
    </source>
</evidence>
<feature type="compositionally biased region" description="Polar residues" evidence="1">
    <location>
        <begin position="607"/>
        <end position="622"/>
    </location>
</feature>
<feature type="compositionally biased region" description="Pro residues" evidence="1">
    <location>
        <begin position="48"/>
        <end position="76"/>
    </location>
</feature>
<dbReference type="Pfam" id="PF14075">
    <property type="entry name" value="UBN_AB"/>
    <property type="match status" value="1"/>
</dbReference>
<reference evidence="3 4" key="1">
    <citation type="journal article" date="2022" name="Nat. Ecol. Evol.">
        <title>A masculinizing supergene underlies an exaggerated male reproductive morph in a spider.</title>
        <authorList>
            <person name="Hendrickx F."/>
            <person name="De Corte Z."/>
            <person name="Sonet G."/>
            <person name="Van Belleghem S.M."/>
            <person name="Kostlbacher S."/>
            <person name="Vangestel C."/>
        </authorList>
    </citation>
    <scope>NUCLEOTIDE SEQUENCE [LARGE SCALE GENOMIC DNA]</scope>
    <source>
        <strain evidence="3">W744_W776</strain>
    </source>
</reference>
<feature type="region of interest" description="Disordered" evidence="1">
    <location>
        <begin position="1"/>
        <end position="110"/>
    </location>
</feature>
<proteinExistence type="predicted"/>
<dbReference type="InterPro" id="IPR026947">
    <property type="entry name" value="UBN_middle_dom"/>
</dbReference>
<feature type="region of interest" description="Disordered" evidence="1">
    <location>
        <begin position="596"/>
        <end position="623"/>
    </location>
</feature>
<keyword evidence="4" id="KW-1185">Reference proteome</keyword>
<evidence type="ECO:0000256" key="1">
    <source>
        <dbReference type="SAM" id="MobiDB-lite"/>
    </source>
</evidence>